<name>A0A382Y5I4_9ZZZZ</name>
<gene>
    <name evidence="2" type="ORF">METZ01_LOCUS431476</name>
</gene>
<dbReference type="Pfam" id="PF02912">
    <property type="entry name" value="Phe_tRNA-synt_N"/>
    <property type="match status" value="1"/>
</dbReference>
<feature type="non-terminal residue" evidence="2">
    <location>
        <position position="85"/>
    </location>
</feature>
<dbReference type="GO" id="GO:0005737">
    <property type="term" value="C:cytoplasm"/>
    <property type="evidence" value="ECO:0007669"/>
    <property type="project" value="InterPro"/>
</dbReference>
<dbReference type="SUPFAM" id="SSF46589">
    <property type="entry name" value="tRNA-binding arm"/>
    <property type="match status" value="1"/>
</dbReference>
<dbReference type="GO" id="GO:0006432">
    <property type="term" value="P:phenylalanyl-tRNA aminoacylation"/>
    <property type="evidence" value="ECO:0007669"/>
    <property type="project" value="InterPro"/>
</dbReference>
<dbReference type="Gene3D" id="3.30.930.10">
    <property type="entry name" value="Bira Bifunctional Protein, Domain 2"/>
    <property type="match status" value="1"/>
</dbReference>
<dbReference type="InterPro" id="IPR004188">
    <property type="entry name" value="Phe-tRNA_ligase_II_N"/>
</dbReference>
<feature type="domain" description="Phenylalanine-tRNA ligase class II N-terminal" evidence="1">
    <location>
        <begin position="27"/>
        <end position="80"/>
    </location>
</feature>
<dbReference type="GO" id="GO:0004826">
    <property type="term" value="F:phenylalanine-tRNA ligase activity"/>
    <property type="evidence" value="ECO:0007669"/>
    <property type="project" value="InterPro"/>
</dbReference>
<evidence type="ECO:0000259" key="1">
    <source>
        <dbReference type="Pfam" id="PF02912"/>
    </source>
</evidence>
<dbReference type="InterPro" id="IPR045864">
    <property type="entry name" value="aa-tRNA-synth_II/BPL/LPL"/>
</dbReference>
<proteinExistence type="predicted"/>
<sequence>MKDNNSDPDLAGEVDEALAAIAKVVSNRELEALRVSYLGRRGSVTGRLKQIGGLPPAQRKAFGQKVNEAKASILAAIKARAGPLG</sequence>
<dbReference type="EMBL" id="UINC01173170">
    <property type="protein sequence ID" value="SVD78622.1"/>
    <property type="molecule type" value="Genomic_DNA"/>
</dbReference>
<dbReference type="GO" id="GO:0005524">
    <property type="term" value="F:ATP binding"/>
    <property type="evidence" value="ECO:0007669"/>
    <property type="project" value="InterPro"/>
</dbReference>
<organism evidence="2">
    <name type="scientific">marine metagenome</name>
    <dbReference type="NCBI Taxonomy" id="408172"/>
    <lineage>
        <taxon>unclassified sequences</taxon>
        <taxon>metagenomes</taxon>
        <taxon>ecological metagenomes</taxon>
    </lineage>
</organism>
<protein>
    <recommendedName>
        <fullName evidence="1">Phenylalanine-tRNA ligase class II N-terminal domain-containing protein</fullName>
    </recommendedName>
</protein>
<accession>A0A382Y5I4</accession>
<evidence type="ECO:0000313" key="2">
    <source>
        <dbReference type="EMBL" id="SVD78622.1"/>
    </source>
</evidence>
<dbReference type="InterPro" id="IPR010978">
    <property type="entry name" value="tRNA-bd_arm"/>
</dbReference>
<reference evidence="2" key="1">
    <citation type="submission" date="2018-05" db="EMBL/GenBank/DDBJ databases">
        <authorList>
            <person name="Lanie J.A."/>
            <person name="Ng W.-L."/>
            <person name="Kazmierczak K.M."/>
            <person name="Andrzejewski T.M."/>
            <person name="Davidsen T.M."/>
            <person name="Wayne K.J."/>
            <person name="Tettelin H."/>
            <person name="Glass J.I."/>
            <person name="Rusch D."/>
            <person name="Podicherti R."/>
            <person name="Tsui H.-C.T."/>
            <person name="Winkler M.E."/>
        </authorList>
    </citation>
    <scope>NUCLEOTIDE SEQUENCE</scope>
</reference>
<dbReference type="AlphaFoldDB" id="A0A382Y5I4"/>